<dbReference type="PDB" id="6EE9">
    <property type="method" value="NMR"/>
    <property type="chains" value="X=1-25"/>
</dbReference>
<proteinExistence type="evidence at protein level"/>
<dbReference type="AlphaFoldDB" id="A0A5S8WF48"/>
<evidence type="ECO:0000313" key="1">
    <source>
        <dbReference type="PDB" id="6EE9"/>
    </source>
</evidence>
<accession>A0A5S8WF48</accession>
<dbReference type="SMR" id="A0A5S8WF48"/>
<feature type="disulfide bond" evidence="2">
    <location>
        <begin position="8"/>
        <end position="19"/>
    </location>
</feature>
<reference evidence="2" key="1">
    <citation type="submission" date="2018-08" db="PDB data bank">
        <title>NMR Solution Structure and Expression Profile of Stress Response Peptide-1: A Cytokine from Manduca sexta.</title>
        <authorList>
            <person name="Schrag L."/>
            <person name="Cao X."/>
            <person name="Al Souhail Q."/>
            <person name="Kanost M."/>
            <person name="Jiang H."/>
            <person name="Prakash O."/>
        </authorList>
    </citation>
    <scope>STRUCTURE BY NMR</scope>
    <scope>DISULFIDE BONDS</scope>
</reference>
<organism evidence="1">
    <name type="scientific">Manduca sexta</name>
    <name type="common">Tobacco hawkmoth</name>
    <name type="synonym">Tobacco hornworm</name>
    <dbReference type="NCBI Taxonomy" id="7130"/>
    <lineage>
        <taxon>Eukaryota</taxon>
        <taxon>Metazoa</taxon>
        <taxon>Ecdysozoa</taxon>
        <taxon>Arthropoda</taxon>
        <taxon>Hexapoda</taxon>
        <taxon>Insecta</taxon>
        <taxon>Pterygota</taxon>
        <taxon>Neoptera</taxon>
        <taxon>Endopterygota</taxon>
        <taxon>Lepidoptera</taxon>
        <taxon>Glossata</taxon>
        <taxon>Ditrysia</taxon>
        <taxon>Bombycoidea</taxon>
        <taxon>Sphingidae</taxon>
        <taxon>Sphinginae</taxon>
        <taxon>Sphingini</taxon>
        <taxon>Manduca</taxon>
    </lineage>
</organism>
<protein>
    <submittedName>
        <fullName evidence="1">Stress-response Peptide-1</fullName>
    </submittedName>
</protein>
<evidence type="ECO:0007829" key="2">
    <source>
        <dbReference type="PDB" id="6EE9"/>
    </source>
</evidence>
<sequence length="25" mass="2815">FGVRVGTCPSGYVRRGTFCFPDDDY</sequence>
<name>A0A5S8WF48_MANSE</name>
<keyword evidence="2" id="KW-0002">3D-structure</keyword>